<comment type="function">
    <text evidence="1">Component of the MICOS complex, a large protein complex of the mitochondrial inner membrane that plays crucial roles in the maintenance of crista junctions, inner membrane architecture, and formation of contact sites to the outer membrane.</text>
</comment>
<comment type="subcellular location">
    <subcellularLocation>
        <location evidence="1">Mitochondrion inner membrane</location>
    </subcellularLocation>
</comment>
<dbReference type="GO" id="GO:0044284">
    <property type="term" value="C:mitochondrial crista junction"/>
    <property type="evidence" value="ECO:0007669"/>
    <property type="project" value="TreeGrafter"/>
</dbReference>
<dbReference type="GO" id="GO:0042407">
    <property type="term" value="P:cristae formation"/>
    <property type="evidence" value="ECO:0007669"/>
    <property type="project" value="InterPro"/>
</dbReference>
<dbReference type="PANTHER" id="PTHR28268">
    <property type="entry name" value="MICOS SUBUNIT MIC26"/>
    <property type="match status" value="1"/>
</dbReference>
<dbReference type="GO" id="GO:0061617">
    <property type="term" value="C:MICOS complex"/>
    <property type="evidence" value="ECO:0007669"/>
    <property type="project" value="UniProtKB-UniRule"/>
</dbReference>
<dbReference type="InterPro" id="IPR019166">
    <property type="entry name" value="MIC26/MIC27"/>
</dbReference>
<feature type="non-terminal residue" evidence="2">
    <location>
        <position position="162"/>
    </location>
</feature>
<dbReference type="InterPro" id="IPR033181">
    <property type="entry name" value="Mic26_fungi"/>
</dbReference>
<accession>A0AAD5TXV9</accession>
<evidence type="ECO:0000313" key="3">
    <source>
        <dbReference type="Proteomes" id="UP001211065"/>
    </source>
</evidence>
<keyword evidence="1" id="KW-0999">Mitochondrion inner membrane</keyword>
<organism evidence="2 3">
    <name type="scientific">Clydaea vesicula</name>
    <dbReference type="NCBI Taxonomy" id="447962"/>
    <lineage>
        <taxon>Eukaryota</taxon>
        <taxon>Fungi</taxon>
        <taxon>Fungi incertae sedis</taxon>
        <taxon>Chytridiomycota</taxon>
        <taxon>Chytridiomycota incertae sedis</taxon>
        <taxon>Chytridiomycetes</taxon>
        <taxon>Lobulomycetales</taxon>
        <taxon>Lobulomycetaceae</taxon>
        <taxon>Clydaea</taxon>
    </lineage>
</organism>
<dbReference type="AlphaFoldDB" id="A0AAD5TXV9"/>
<dbReference type="PANTHER" id="PTHR28268:SF1">
    <property type="entry name" value="MICOS SUBUNIT MIC26"/>
    <property type="match status" value="1"/>
</dbReference>
<keyword evidence="3" id="KW-1185">Reference proteome</keyword>
<dbReference type="Proteomes" id="UP001211065">
    <property type="component" value="Unassembled WGS sequence"/>
</dbReference>
<sequence length="162" mass="18686">MNEEDKTFSPVPRKRLSIYHEEEVKDEVVEQPYQLELQIRSLRHSVTEFFKETNTAIQGYVNSWIQIEKAVKDSTTEYFSEHDRLLPGALYIMIAGFGGSILTKNKKLPTRLFTPILFSTSAFIFFYPEATKKLVTKNDVSKEVFNLAAVGVANLKVYREKL</sequence>
<comment type="subunit">
    <text evidence="1">Component of the mitochondrial contact site and cristae organizing system (MICOS) complex.</text>
</comment>
<keyword evidence="1" id="KW-0496">Mitochondrion</keyword>
<comment type="caution">
    <text evidence="2">The sequence shown here is derived from an EMBL/GenBank/DDBJ whole genome shotgun (WGS) entry which is preliminary data.</text>
</comment>
<evidence type="ECO:0000313" key="2">
    <source>
        <dbReference type="EMBL" id="KAJ3201778.1"/>
    </source>
</evidence>
<gene>
    <name evidence="2" type="ORF">HK099_002098</name>
</gene>
<proteinExistence type="predicted"/>
<dbReference type="Pfam" id="PF09769">
    <property type="entry name" value="ApoO"/>
    <property type="match status" value="1"/>
</dbReference>
<keyword evidence="1" id="KW-0472">Membrane</keyword>
<reference evidence="2" key="1">
    <citation type="submission" date="2020-05" db="EMBL/GenBank/DDBJ databases">
        <title>Phylogenomic resolution of chytrid fungi.</title>
        <authorList>
            <person name="Stajich J.E."/>
            <person name="Amses K."/>
            <person name="Simmons R."/>
            <person name="Seto K."/>
            <person name="Myers J."/>
            <person name="Bonds A."/>
            <person name="Quandt C.A."/>
            <person name="Barry K."/>
            <person name="Liu P."/>
            <person name="Grigoriev I."/>
            <person name="Longcore J.E."/>
            <person name="James T.Y."/>
        </authorList>
    </citation>
    <scope>NUCLEOTIDE SEQUENCE</scope>
    <source>
        <strain evidence="2">JEL0476</strain>
    </source>
</reference>
<evidence type="ECO:0000256" key="1">
    <source>
        <dbReference type="RuleBase" id="RU363021"/>
    </source>
</evidence>
<protein>
    <recommendedName>
        <fullName evidence="1">MICOS complex subunit</fullName>
    </recommendedName>
</protein>
<dbReference type="EMBL" id="JADGJW010001674">
    <property type="protein sequence ID" value="KAJ3201778.1"/>
    <property type="molecule type" value="Genomic_DNA"/>
</dbReference>
<name>A0AAD5TXV9_9FUNG</name>